<dbReference type="EMBL" id="JAOPJF010000105">
    <property type="protein sequence ID" value="KAK1139531.1"/>
    <property type="molecule type" value="Genomic_DNA"/>
</dbReference>
<gene>
    <name evidence="1" type="ORF">N8T08_000671</name>
</gene>
<keyword evidence="2" id="KW-1185">Reference proteome</keyword>
<proteinExistence type="predicted"/>
<evidence type="ECO:0000313" key="2">
    <source>
        <dbReference type="Proteomes" id="UP001177260"/>
    </source>
</evidence>
<name>A0ACC3APN8_9EURO</name>
<evidence type="ECO:0000313" key="1">
    <source>
        <dbReference type="EMBL" id="KAK1139531.1"/>
    </source>
</evidence>
<sequence>MTTTVDDARPAEAVEKNAGTHENRVKSTRRSPLRWTLGVFVRLCIWYALLTPIFRCPSHLSELNESSPRVCKPYLVARSYVEPHITPYYDAYGASYVELARPYARTVNEKVYTPAANVATWGYDKYGAPALDQAQQFTQQQWERQVVPHLQSAQDSATRLYKANVAPHVERVEIALSPYYQKTNAAFSSVLQGYVLPFCAQSRPFIGKTYTSGQDILTTTVMPYAQTTWSSVIYFANSSLWPKITGLYSENVEPQLVKIGQRLASYREGKRLRQVVDDVDSSLDQPEPTTSSVQQVQSPVTTTASETPSESKVLSPTELAAQTREKIESDLRTWQQKFAVAADKGVEDLDERIKTIVDSYIESGAKGHGESLFKALEEVVQHELAEVKQRITSLTTPLPVEEAPEEEEVAQAKLSADIKESAIAIRDRAQALRQWHRTFDEEIERRVSDAVKTTLAVLDSVRDLGLQEIGIRWAWMDGVTYKDWEKYHALKAQFNDWRAQFRAVGLQHIKVEEARVLSDDILGRGMDAAESAAKELARLKDVGKWKIAAREVSEDFETRPDPPPALPKRNASSDEVPGEQTLDHHDAEDHDAGTMSSYTEEQDIGLDDAPLSDDLDSAGSSEHSFQPTSGDKDEDPSANEQTHDAEHAEQPSWGVSAADVETSTDEPSIDEPIEMLHSILNAADEQVPVKQASESQAPAPSEASAQPALNYSAIDDLVSQLLDGKDSSYAEEVMKRLQAIYGKSSPAVASPTDADETDKSTPTEEPSTPATETPVVVGVVEDTIEATQTGIQDQSIESEHPEVSKEDSPISESQTEDVSSDANETTRSEDDL</sequence>
<organism evidence="1 2">
    <name type="scientific">Aspergillus melleus</name>
    <dbReference type="NCBI Taxonomy" id="138277"/>
    <lineage>
        <taxon>Eukaryota</taxon>
        <taxon>Fungi</taxon>
        <taxon>Dikarya</taxon>
        <taxon>Ascomycota</taxon>
        <taxon>Pezizomycotina</taxon>
        <taxon>Eurotiomycetes</taxon>
        <taxon>Eurotiomycetidae</taxon>
        <taxon>Eurotiales</taxon>
        <taxon>Aspergillaceae</taxon>
        <taxon>Aspergillus</taxon>
        <taxon>Aspergillus subgen. Circumdati</taxon>
    </lineage>
</organism>
<reference evidence="1 2" key="1">
    <citation type="journal article" date="2023" name="ACS Omega">
        <title>Identification of the Neoaspergillic Acid Biosynthesis Gene Cluster by Establishing an In Vitro CRISPR-Ribonucleoprotein Genetic System in Aspergillus melleus.</title>
        <authorList>
            <person name="Yuan B."/>
            <person name="Grau M.F."/>
            <person name="Murata R.M."/>
            <person name="Torok T."/>
            <person name="Venkateswaran K."/>
            <person name="Stajich J.E."/>
            <person name="Wang C.C.C."/>
        </authorList>
    </citation>
    <scope>NUCLEOTIDE SEQUENCE [LARGE SCALE GENOMIC DNA]</scope>
    <source>
        <strain evidence="1 2">IMV 1140</strain>
    </source>
</reference>
<comment type="caution">
    <text evidence="1">The sequence shown here is derived from an EMBL/GenBank/DDBJ whole genome shotgun (WGS) entry which is preliminary data.</text>
</comment>
<dbReference type="Proteomes" id="UP001177260">
    <property type="component" value="Unassembled WGS sequence"/>
</dbReference>
<protein>
    <submittedName>
        <fullName evidence="1">Uncharacterized protein</fullName>
    </submittedName>
</protein>
<accession>A0ACC3APN8</accession>